<dbReference type="PANTHER" id="PTHR31290">
    <property type="entry name" value="UV-DAMAGE ENDONUCLEASE"/>
    <property type="match status" value="1"/>
</dbReference>
<dbReference type="GO" id="GO:0016787">
    <property type="term" value="F:hydrolase activity"/>
    <property type="evidence" value="ECO:0007669"/>
    <property type="project" value="UniProtKB-KW"/>
</dbReference>
<dbReference type="GO" id="GO:0006289">
    <property type="term" value="P:nucleotide-excision repair"/>
    <property type="evidence" value="ECO:0007669"/>
    <property type="project" value="InterPro"/>
</dbReference>
<reference evidence="10" key="1">
    <citation type="submission" date="2016-10" db="EMBL/GenBank/DDBJ databases">
        <authorList>
            <person name="Varghese N."/>
        </authorList>
    </citation>
    <scope>NUCLEOTIDE SEQUENCE [LARGE SCALE GENOMIC DNA]</scope>
    <source>
        <strain evidence="10">KPR-7A</strain>
    </source>
</reference>
<evidence type="ECO:0000256" key="4">
    <source>
        <dbReference type="ARBA" id="ARBA00022769"/>
    </source>
</evidence>
<evidence type="ECO:0000313" key="10">
    <source>
        <dbReference type="Proteomes" id="UP000183507"/>
    </source>
</evidence>
<protein>
    <recommendedName>
        <fullName evidence="8">UV DNA damage endonuclease</fullName>
        <shortName evidence="8">UV-endonuclease</shortName>
        <shortName evidence="8">UVED</shortName>
        <ecNumber evidence="8">3.-.-.-</ecNumber>
    </recommendedName>
</protein>
<dbReference type="AlphaFoldDB" id="A0A1G7F812"/>
<comment type="similarity">
    <text evidence="8">Belongs to the uve1/UvsE family.</text>
</comment>
<keyword evidence="6 8" id="KW-0234">DNA repair</keyword>
<evidence type="ECO:0000313" key="9">
    <source>
        <dbReference type="EMBL" id="SDE72032.1"/>
    </source>
</evidence>
<keyword evidence="3 8" id="KW-0227">DNA damage</keyword>
<dbReference type="GO" id="GO:0006290">
    <property type="term" value="P:pyrimidine dimer repair"/>
    <property type="evidence" value="ECO:0007669"/>
    <property type="project" value="UniProtKB-UniRule"/>
</dbReference>
<evidence type="ECO:0000256" key="1">
    <source>
        <dbReference type="ARBA" id="ARBA00022722"/>
    </source>
</evidence>
<dbReference type="InterPro" id="IPR023520">
    <property type="entry name" value="UvdE_bac"/>
</dbReference>
<organism evidence="9 10">
    <name type="scientific">Bacillus wiedmannii</name>
    <dbReference type="NCBI Taxonomy" id="1890302"/>
    <lineage>
        <taxon>Bacteria</taxon>
        <taxon>Bacillati</taxon>
        <taxon>Bacillota</taxon>
        <taxon>Bacilli</taxon>
        <taxon>Bacillales</taxon>
        <taxon>Bacillaceae</taxon>
        <taxon>Bacillus</taxon>
        <taxon>Bacillus cereus group</taxon>
    </lineage>
</organism>
<dbReference type="Gene3D" id="3.20.20.150">
    <property type="entry name" value="Divalent-metal-dependent TIM barrel enzymes"/>
    <property type="match status" value="1"/>
</dbReference>
<dbReference type="PANTHER" id="PTHR31290:SF5">
    <property type="entry name" value="UV-DAMAGE ENDONUCLEASE"/>
    <property type="match status" value="1"/>
</dbReference>
<comment type="function">
    <text evidence="7">Component in a DNA repair pathway. Removal of UV LIGHT damaged nucleotides. Recognizes pyrimidine dimers and cleave a phosphodiester bond immediately 5' to the lesion.</text>
</comment>
<dbReference type="SUPFAM" id="SSF51658">
    <property type="entry name" value="Xylose isomerase-like"/>
    <property type="match status" value="1"/>
</dbReference>
<dbReference type="GO" id="GO:0004519">
    <property type="term" value="F:endonuclease activity"/>
    <property type="evidence" value="ECO:0007669"/>
    <property type="project" value="UniProtKB-UniRule"/>
</dbReference>
<dbReference type="GO" id="GO:0009411">
    <property type="term" value="P:response to UV"/>
    <property type="evidence" value="ECO:0007669"/>
    <property type="project" value="InterPro"/>
</dbReference>
<evidence type="ECO:0000256" key="2">
    <source>
        <dbReference type="ARBA" id="ARBA00022759"/>
    </source>
</evidence>
<dbReference type="Proteomes" id="UP000183507">
    <property type="component" value="Unassembled WGS sequence"/>
</dbReference>
<dbReference type="HAMAP" id="MF_00606">
    <property type="entry name" value="UV_endonuclease"/>
    <property type="match status" value="1"/>
</dbReference>
<dbReference type="EC" id="3.-.-.-" evidence="8"/>
<evidence type="ECO:0000256" key="7">
    <source>
        <dbReference type="ARBA" id="ARBA00025029"/>
    </source>
</evidence>
<dbReference type="EMBL" id="FMZR01000033">
    <property type="protein sequence ID" value="SDE72032.1"/>
    <property type="molecule type" value="Genomic_DNA"/>
</dbReference>
<dbReference type="InterPro" id="IPR036237">
    <property type="entry name" value="Xyl_isomerase-like_sf"/>
</dbReference>
<gene>
    <name evidence="8" type="primary">uvsE</name>
    <name evidence="9" type="ORF">SAMN04487767_13316</name>
</gene>
<evidence type="ECO:0000256" key="3">
    <source>
        <dbReference type="ARBA" id="ARBA00022763"/>
    </source>
</evidence>
<proteinExistence type="inferred from homology"/>
<keyword evidence="4 8" id="KW-0228">DNA excision</keyword>
<name>A0A1G7F812_9BACI</name>
<evidence type="ECO:0000256" key="8">
    <source>
        <dbReference type="HAMAP-Rule" id="MF_00606"/>
    </source>
</evidence>
<evidence type="ECO:0000256" key="6">
    <source>
        <dbReference type="ARBA" id="ARBA00023204"/>
    </source>
</evidence>
<dbReference type="InterPro" id="IPR004601">
    <property type="entry name" value="UvdE"/>
</dbReference>
<dbReference type="Pfam" id="PF03851">
    <property type="entry name" value="UvdE"/>
    <property type="match status" value="1"/>
</dbReference>
<keyword evidence="1 8" id="KW-0540">Nuclease</keyword>
<dbReference type="NCBIfam" id="TIGR00629">
    <property type="entry name" value="uvde"/>
    <property type="match status" value="1"/>
</dbReference>
<keyword evidence="2 8" id="KW-0255">Endonuclease</keyword>
<comment type="function">
    <text evidence="8">Component in a DNA repair pathway. Removal of UV-light damaged nucleotides. Recognizes pyrimidine dimers and cleave a phosphodiester bond immediately 5' to the lesion.</text>
</comment>
<sequence>MGRNDTCFLSIGKIMDKGDVFIMIMRFGYVSHAMALWDCSPAKTMTFTSFQKLSKQEREDKLYDVTRQNLEHTIRILHYNIAHEIPLYRLSSSIVPLATHPEVEFDYIGLFTPLWRKIGTLIKEYNLRVSFHPNQFTLFTSDKPHITTNAITDMAYHYKVLDAIGIADSSYINIHVGGAYGNKEQAVGRFHKNIKKLPSHIKEQMTLENDDKTYTTAETLSICQKEKIPFVFDYHHHMANLCEEPLEVLLPAIFETWSHTNVPPKVHISSPKSKKEFRAHSEYIDLEFIKPFLHIAKKINHNFDIMIESKQKDLAMLQLIHELSSIRGIKRINSSTLQW</sequence>
<accession>A0A1G7F812</accession>
<keyword evidence="5 8" id="KW-0378">Hydrolase</keyword>
<evidence type="ECO:0000256" key="5">
    <source>
        <dbReference type="ARBA" id="ARBA00022801"/>
    </source>
</evidence>